<dbReference type="InterPro" id="IPR052156">
    <property type="entry name" value="BCAA_Transport_ATP-bd_LivF"/>
</dbReference>
<dbReference type="GO" id="GO:0005524">
    <property type="term" value="F:ATP binding"/>
    <property type="evidence" value="ECO:0007669"/>
    <property type="project" value="UniProtKB-KW"/>
</dbReference>
<dbReference type="SMART" id="SM00382">
    <property type="entry name" value="AAA"/>
    <property type="match status" value="1"/>
</dbReference>
<dbReference type="PROSITE" id="PS00211">
    <property type="entry name" value="ABC_TRANSPORTER_1"/>
    <property type="match status" value="1"/>
</dbReference>
<dbReference type="Proteomes" id="UP001156389">
    <property type="component" value="Unassembled WGS sequence"/>
</dbReference>
<feature type="compositionally biased region" description="Pro residues" evidence="6">
    <location>
        <begin position="1"/>
        <end position="17"/>
    </location>
</feature>
<gene>
    <name evidence="8" type="ORF">LHJ74_31290</name>
</gene>
<proteinExistence type="inferred from homology"/>
<dbReference type="PANTHER" id="PTHR43820">
    <property type="entry name" value="HIGH-AFFINITY BRANCHED-CHAIN AMINO ACID TRANSPORT ATP-BINDING PROTEIN LIVF"/>
    <property type="match status" value="1"/>
</dbReference>
<feature type="region of interest" description="Disordered" evidence="6">
    <location>
        <begin position="1"/>
        <end position="20"/>
    </location>
</feature>
<dbReference type="Gene3D" id="3.40.50.300">
    <property type="entry name" value="P-loop containing nucleotide triphosphate hydrolases"/>
    <property type="match status" value="1"/>
</dbReference>
<feature type="domain" description="ABC transporter" evidence="7">
    <location>
        <begin position="23"/>
        <end position="270"/>
    </location>
</feature>
<name>A0ABT2K4A9_9ACTN</name>
<dbReference type="RefSeq" id="WP_260221676.1">
    <property type="nucleotide sequence ID" value="NZ_JAJAGO010000020.1"/>
</dbReference>
<evidence type="ECO:0000256" key="2">
    <source>
        <dbReference type="ARBA" id="ARBA00022448"/>
    </source>
</evidence>
<dbReference type="PANTHER" id="PTHR43820:SF4">
    <property type="entry name" value="HIGH-AFFINITY BRANCHED-CHAIN AMINO ACID TRANSPORT ATP-BINDING PROTEIN LIVF"/>
    <property type="match status" value="1"/>
</dbReference>
<sequence length="287" mass="29444">MPGSPPAGQPVGEPPEPGQSGVLRIERLEVTYGRTVRALRGVGLTVAGGSVVALLGANGAGKSTLLRAVSGTLRLHGGAVTGGTVRYDGRVLDGADPVTAVRSGVVQVPEGRRVFGGMSVEENLRAGRLGLAGGLRRGRGSDAAGARAARERVYGLFPRLAERSGQRAGLLSGGEQQMLAIGRALMAAPRLLLLDEPSLGLAPMMVERIAEVVRDIHAQGTSVLLVEQNAAMALALADYAYVLEVGEVRLEGPAGELARTDEVSRLYLGEAGEADTAAGADAERSAG</sequence>
<organism evidence="8 9">
    <name type="scientific">Streptomyces gossypii</name>
    <dbReference type="NCBI Taxonomy" id="2883101"/>
    <lineage>
        <taxon>Bacteria</taxon>
        <taxon>Bacillati</taxon>
        <taxon>Actinomycetota</taxon>
        <taxon>Actinomycetes</taxon>
        <taxon>Kitasatosporales</taxon>
        <taxon>Streptomycetaceae</taxon>
        <taxon>Streptomyces</taxon>
    </lineage>
</organism>
<evidence type="ECO:0000256" key="6">
    <source>
        <dbReference type="SAM" id="MobiDB-lite"/>
    </source>
</evidence>
<dbReference type="InterPro" id="IPR003593">
    <property type="entry name" value="AAA+_ATPase"/>
</dbReference>
<dbReference type="Pfam" id="PF00005">
    <property type="entry name" value="ABC_tran"/>
    <property type="match status" value="1"/>
</dbReference>
<keyword evidence="5" id="KW-0029">Amino-acid transport</keyword>
<dbReference type="PROSITE" id="PS50893">
    <property type="entry name" value="ABC_TRANSPORTER_2"/>
    <property type="match status" value="1"/>
</dbReference>
<dbReference type="InterPro" id="IPR017871">
    <property type="entry name" value="ABC_transporter-like_CS"/>
</dbReference>
<protein>
    <submittedName>
        <fullName evidence="8">ABC transporter ATP-binding protein</fullName>
    </submittedName>
</protein>
<evidence type="ECO:0000313" key="8">
    <source>
        <dbReference type="EMBL" id="MCT2594340.1"/>
    </source>
</evidence>
<dbReference type="InterPro" id="IPR027417">
    <property type="entry name" value="P-loop_NTPase"/>
</dbReference>
<keyword evidence="3" id="KW-0547">Nucleotide-binding</keyword>
<evidence type="ECO:0000313" key="9">
    <source>
        <dbReference type="Proteomes" id="UP001156389"/>
    </source>
</evidence>
<evidence type="ECO:0000256" key="4">
    <source>
        <dbReference type="ARBA" id="ARBA00022840"/>
    </source>
</evidence>
<keyword evidence="9" id="KW-1185">Reference proteome</keyword>
<keyword evidence="2" id="KW-0813">Transport</keyword>
<accession>A0ABT2K4A9</accession>
<comment type="caution">
    <text evidence="8">The sequence shown here is derived from an EMBL/GenBank/DDBJ whole genome shotgun (WGS) entry which is preliminary data.</text>
</comment>
<keyword evidence="4 8" id="KW-0067">ATP-binding</keyword>
<dbReference type="InterPro" id="IPR003439">
    <property type="entry name" value="ABC_transporter-like_ATP-bd"/>
</dbReference>
<evidence type="ECO:0000256" key="3">
    <source>
        <dbReference type="ARBA" id="ARBA00022741"/>
    </source>
</evidence>
<evidence type="ECO:0000256" key="5">
    <source>
        <dbReference type="ARBA" id="ARBA00022970"/>
    </source>
</evidence>
<dbReference type="SUPFAM" id="SSF52540">
    <property type="entry name" value="P-loop containing nucleoside triphosphate hydrolases"/>
    <property type="match status" value="1"/>
</dbReference>
<evidence type="ECO:0000259" key="7">
    <source>
        <dbReference type="PROSITE" id="PS50893"/>
    </source>
</evidence>
<reference evidence="8 9" key="1">
    <citation type="submission" date="2021-10" db="EMBL/GenBank/DDBJ databases">
        <title>Streptomyces gossypii sp. nov., isolated from soil collected from cotton field.</title>
        <authorList>
            <person name="Ge X."/>
            <person name="Chen X."/>
            <person name="Liu W."/>
        </authorList>
    </citation>
    <scope>NUCLEOTIDE SEQUENCE [LARGE SCALE GENOMIC DNA]</scope>
    <source>
        <strain evidence="8 9">N2-109</strain>
    </source>
</reference>
<dbReference type="CDD" id="cd03224">
    <property type="entry name" value="ABC_TM1139_LivF_branched"/>
    <property type="match status" value="1"/>
</dbReference>
<comment type="similarity">
    <text evidence="1">Belongs to the ABC transporter superfamily.</text>
</comment>
<evidence type="ECO:0000256" key="1">
    <source>
        <dbReference type="ARBA" id="ARBA00005417"/>
    </source>
</evidence>
<dbReference type="EMBL" id="JAJAGO010000020">
    <property type="protein sequence ID" value="MCT2594340.1"/>
    <property type="molecule type" value="Genomic_DNA"/>
</dbReference>